<feature type="signal peptide" evidence="1">
    <location>
        <begin position="1"/>
        <end position="26"/>
    </location>
</feature>
<dbReference type="Gramene" id="TRITD3Av1G269460.1">
    <property type="protein sequence ID" value="TRITD3Av1G269460.1"/>
    <property type="gene ID" value="TRITD3Av1G269460"/>
</dbReference>
<dbReference type="Proteomes" id="UP000324705">
    <property type="component" value="Chromosome 3A"/>
</dbReference>
<evidence type="ECO:0000313" key="3">
    <source>
        <dbReference type="Proteomes" id="UP000324705"/>
    </source>
</evidence>
<dbReference type="EMBL" id="LT934115">
    <property type="protein sequence ID" value="VAH69325.1"/>
    <property type="molecule type" value="Genomic_DNA"/>
</dbReference>
<organism evidence="2 3">
    <name type="scientific">Triticum turgidum subsp. durum</name>
    <name type="common">Durum wheat</name>
    <name type="synonym">Triticum durum</name>
    <dbReference type="NCBI Taxonomy" id="4567"/>
    <lineage>
        <taxon>Eukaryota</taxon>
        <taxon>Viridiplantae</taxon>
        <taxon>Streptophyta</taxon>
        <taxon>Embryophyta</taxon>
        <taxon>Tracheophyta</taxon>
        <taxon>Spermatophyta</taxon>
        <taxon>Magnoliopsida</taxon>
        <taxon>Liliopsida</taxon>
        <taxon>Poales</taxon>
        <taxon>Poaceae</taxon>
        <taxon>BOP clade</taxon>
        <taxon>Pooideae</taxon>
        <taxon>Triticodae</taxon>
        <taxon>Triticeae</taxon>
        <taxon>Triticinae</taxon>
        <taxon>Triticum</taxon>
    </lineage>
</organism>
<reference evidence="2 3" key="1">
    <citation type="submission" date="2017-09" db="EMBL/GenBank/DDBJ databases">
        <authorList>
            <consortium name="International Durum Wheat Genome Sequencing Consortium (IDWGSC)"/>
            <person name="Milanesi L."/>
        </authorList>
    </citation>
    <scope>NUCLEOTIDE SEQUENCE [LARGE SCALE GENOMIC DNA]</scope>
    <source>
        <strain evidence="3">cv. Svevo</strain>
    </source>
</reference>
<gene>
    <name evidence="2" type="ORF">TRITD_3Av1G269460</name>
</gene>
<proteinExistence type="predicted"/>
<dbReference type="PANTHER" id="PTHR34998">
    <property type="entry name" value="OS04G0357400 PROTEIN-RELATED"/>
    <property type="match status" value="1"/>
</dbReference>
<dbReference type="AlphaFoldDB" id="A0A9R0VUB5"/>
<evidence type="ECO:0000313" key="2">
    <source>
        <dbReference type="EMBL" id="VAH69325.1"/>
    </source>
</evidence>
<feature type="chain" id="PRO_5040468284" evidence="1">
    <location>
        <begin position="27"/>
        <end position="110"/>
    </location>
</feature>
<evidence type="ECO:0000256" key="1">
    <source>
        <dbReference type="SAM" id="SignalP"/>
    </source>
</evidence>
<dbReference type="OMA" id="NGEAIMP"/>
<keyword evidence="1" id="KW-0732">Signal</keyword>
<name>A0A9R0VUB5_TRITD</name>
<sequence length="110" mass="11215">MGRKVCISLVILALVLLAGSNTRAAAGYSKGEALMPSSSSSMKLEDGVAPELGVMTVVNLDVHSRLLGGNNVAPRSLDPNRPVCLVTPCAAGGPSSGGGRGCSPHYQCRH</sequence>
<dbReference type="PANTHER" id="PTHR34998:SF4">
    <property type="match status" value="1"/>
</dbReference>
<accession>A0A9R0VUB5</accession>
<protein>
    <submittedName>
        <fullName evidence="2">Uncharacterized protein</fullName>
    </submittedName>
</protein>
<keyword evidence="3" id="KW-1185">Reference proteome</keyword>